<proteinExistence type="predicted"/>
<dbReference type="EMBL" id="AAFI02000196">
    <property type="protein sequence ID" value="EAL61055.1"/>
    <property type="molecule type" value="Genomic_DNA"/>
</dbReference>
<accession>Q54CS0</accession>
<dbReference type="InParanoid" id="Q54CS0"/>
<evidence type="ECO:0000313" key="2">
    <source>
        <dbReference type="Proteomes" id="UP000002195"/>
    </source>
</evidence>
<dbReference type="KEGG" id="ddi:DDB_G0292762"/>
<name>Q54CS0_DICDI</name>
<comment type="caution">
    <text evidence="1">The sequence shown here is derived from an EMBL/GenBank/DDBJ whole genome shotgun (WGS) entry which is preliminary data.</text>
</comment>
<evidence type="ECO:0000313" key="1">
    <source>
        <dbReference type="EMBL" id="EAL61055.1"/>
    </source>
</evidence>
<sequence length="45" mass="4779">MTQGFGFFGFRNEQSCSYDDAGLPGFCMTVSGPGVVHALASVFNE</sequence>
<dbReference type="Proteomes" id="UP000002195">
    <property type="component" value="Unassembled WGS sequence"/>
</dbReference>
<dbReference type="GeneID" id="8628861"/>
<dbReference type="AlphaFoldDB" id="Q54CS0"/>
<protein>
    <submittedName>
        <fullName evidence="1">Uncharacterized protein</fullName>
    </submittedName>
</protein>
<reference evidence="1 2" key="1">
    <citation type="journal article" date="2005" name="Nature">
        <title>The genome of the social amoeba Dictyostelium discoideum.</title>
        <authorList>
            <consortium name="The Dictyostelium discoideum Sequencing Consortium"/>
            <person name="Eichinger L."/>
            <person name="Pachebat J.A."/>
            <person name="Glockner G."/>
            <person name="Rajandream M.A."/>
            <person name="Sucgang R."/>
            <person name="Berriman M."/>
            <person name="Song J."/>
            <person name="Olsen R."/>
            <person name="Szafranski K."/>
            <person name="Xu Q."/>
            <person name="Tunggal B."/>
            <person name="Kummerfeld S."/>
            <person name="Madera M."/>
            <person name="Konfortov B.A."/>
            <person name="Rivero F."/>
            <person name="Bankier A.T."/>
            <person name="Lehmann R."/>
            <person name="Hamlin N."/>
            <person name="Davies R."/>
            <person name="Gaudet P."/>
            <person name="Fey P."/>
            <person name="Pilcher K."/>
            <person name="Chen G."/>
            <person name="Saunders D."/>
            <person name="Sodergren E."/>
            <person name="Davis P."/>
            <person name="Kerhornou A."/>
            <person name="Nie X."/>
            <person name="Hall N."/>
            <person name="Anjard C."/>
            <person name="Hemphill L."/>
            <person name="Bason N."/>
            <person name="Farbrother P."/>
            <person name="Desany B."/>
            <person name="Just E."/>
            <person name="Morio T."/>
            <person name="Rost R."/>
            <person name="Churcher C."/>
            <person name="Cooper J."/>
            <person name="Haydock S."/>
            <person name="van Driessche N."/>
            <person name="Cronin A."/>
            <person name="Goodhead I."/>
            <person name="Muzny D."/>
            <person name="Mourier T."/>
            <person name="Pain A."/>
            <person name="Lu M."/>
            <person name="Harper D."/>
            <person name="Lindsay R."/>
            <person name="Hauser H."/>
            <person name="James K."/>
            <person name="Quiles M."/>
            <person name="Madan Babu M."/>
            <person name="Saito T."/>
            <person name="Buchrieser C."/>
            <person name="Wardroper A."/>
            <person name="Felder M."/>
            <person name="Thangavelu M."/>
            <person name="Johnson D."/>
            <person name="Knights A."/>
            <person name="Loulseged H."/>
            <person name="Mungall K."/>
            <person name="Oliver K."/>
            <person name="Price C."/>
            <person name="Quail M.A."/>
            <person name="Urushihara H."/>
            <person name="Hernandez J."/>
            <person name="Rabbinowitsch E."/>
            <person name="Steffen D."/>
            <person name="Sanders M."/>
            <person name="Ma J."/>
            <person name="Kohara Y."/>
            <person name="Sharp S."/>
            <person name="Simmonds M."/>
            <person name="Spiegler S."/>
            <person name="Tivey A."/>
            <person name="Sugano S."/>
            <person name="White B."/>
            <person name="Walker D."/>
            <person name="Woodward J."/>
            <person name="Winckler T."/>
            <person name="Tanaka Y."/>
            <person name="Shaulsky G."/>
            <person name="Schleicher M."/>
            <person name="Weinstock G."/>
            <person name="Rosenthal A."/>
            <person name="Cox E.C."/>
            <person name="Chisholm R.L."/>
            <person name="Gibbs R."/>
            <person name="Loomis W.F."/>
            <person name="Platzer M."/>
            <person name="Kay R.R."/>
            <person name="Williams J."/>
            <person name="Dear P.H."/>
            <person name="Noegel A.A."/>
            <person name="Barrell B."/>
            <person name="Kuspa A."/>
        </authorList>
    </citation>
    <scope>NUCLEOTIDE SEQUENCE [LARGE SCALE GENOMIC DNA]</scope>
    <source>
        <strain evidence="1 2">AX4</strain>
    </source>
</reference>
<dbReference type="RefSeq" id="XP_629471.1">
    <property type="nucleotide sequence ID" value="XM_629469.1"/>
</dbReference>
<gene>
    <name evidence="1" type="ORF">DDB_G0292762</name>
</gene>
<dbReference type="VEuPathDB" id="AmoebaDB:DDB_G0292762"/>
<organism evidence="1 2">
    <name type="scientific">Dictyostelium discoideum</name>
    <name type="common">Social amoeba</name>
    <dbReference type="NCBI Taxonomy" id="44689"/>
    <lineage>
        <taxon>Eukaryota</taxon>
        <taxon>Amoebozoa</taxon>
        <taxon>Evosea</taxon>
        <taxon>Eumycetozoa</taxon>
        <taxon>Dictyostelia</taxon>
        <taxon>Dictyosteliales</taxon>
        <taxon>Dictyosteliaceae</taxon>
        <taxon>Dictyostelium</taxon>
    </lineage>
</organism>
<dbReference type="SMR" id="Q54CS0"/>
<keyword evidence="2" id="KW-1185">Reference proteome</keyword>